<dbReference type="GO" id="GO:0005829">
    <property type="term" value="C:cytosol"/>
    <property type="evidence" value="ECO:0007669"/>
    <property type="project" value="TreeGrafter"/>
</dbReference>
<organism evidence="3 4">
    <name type="scientific">Peribacillus loiseleuriae</name>
    <dbReference type="NCBI Taxonomy" id="1679170"/>
    <lineage>
        <taxon>Bacteria</taxon>
        <taxon>Bacillati</taxon>
        <taxon>Bacillota</taxon>
        <taxon>Bacilli</taxon>
        <taxon>Bacillales</taxon>
        <taxon>Bacillaceae</taxon>
        <taxon>Peribacillus</taxon>
    </lineage>
</organism>
<feature type="domain" description="Glutamine amidotransferase" evidence="2">
    <location>
        <begin position="3"/>
        <end position="185"/>
    </location>
</feature>
<gene>
    <name evidence="3" type="ORF">AC625_13275</name>
</gene>
<dbReference type="AlphaFoldDB" id="A0A0K9GUM2"/>
<protein>
    <recommendedName>
        <fullName evidence="2">Glutamine amidotransferase domain-containing protein</fullName>
    </recommendedName>
</protein>
<dbReference type="Pfam" id="PF00117">
    <property type="entry name" value="GATase"/>
    <property type="match status" value="1"/>
</dbReference>
<dbReference type="PRINTS" id="PR00096">
    <property type="entry name" value="GATASE"/>
</dbReference>
<dbReference type="PRINTS" id="PR00097">
    <property type="entry name" value="ANTSNTHASEII"/>
</dbReference>
<dbReference type="OrthoDB" id="9804328at2"/>
<evidence type="ECO:0000256" key="1">
    <source>
        <dbReference type="ARBA" id="ARBA00022962"/>
    </source>
</evidence>
<accession>A0A0K9GUM2</accession>
<dbReference type="InterPro" id="IPR050472">
    <property type="entry name" value="Anth_synth/Amidotransfase"/>
</dbReference>
<evidence type="ECO:0000259" key="2">
    <source>
        <dbReference type="Pfam" id="PF00117"/>
    </source>
</evidence>
<dbReference type="GO" id="GO:0004049">
    <property type="term" value="F:anthranilate synthase activity"/>
    <property type="evidence" value="ECO:0007669"/>
    <property type="project" value="TreeGrafter"/>
</dbReference>
<reference evidence="4" key="1">
    <citation type="submission" date="2015-07" db="EMBL/GenBank/DDBJ databases">
        <title>Genome sequencing project for genomic taxonomy and phylogenomics of Bacillus-like bacteria.</title>
        <authorList>
            <person name="Liu B."/>
            <person name="Wang J."/>
            <person name="Zhu Y."/>
            <person name="Liu G."/>
            <person name="Chen Q."/>
            <person name="Chen Z."/>
            <person name="Lan J."/>
            <person name="Che J."/>
            <person name="Ge C."/>
            <person name="Shi H."/>
            <person name="Pan Z."/>
            <person name="Liu X."/>
        </authorList>
    </citation>
    <scope>NUCLEOTIDE SEQUENCE [LARGE SCALE GENOMIC DNA]</scope>
    <source>
        <strain evidence="4">FJAT-27997</strain>
    </source>
</reference>
<dbReference type="PANTHER" id="PTHR43418:SF4">
    <property type="entry name" value="MULTIFUNCTIONAL TRYPTOPHAN BIOSYNTHESIS PROTEIN"/>
    <property type="match status" value="1"/>
</dbReference>
<dbReference type="PROSITE" id="PS51273">
    <property type="entry name" value="GATASE_TYPE_1"/>
    <property type="match status" value="1"/>
</dbReference>
<comment type="caution">
    <text evidence="3">The sequence shown here is derived from an EMBL/GenBank/DDBJ whole genome shotgun (WGS) entry which is preliminary data.</text>
</comment>
<dbReference type="PRINTS" id="PR00099">
    <property type="entry name" value="CPSGATASE"/>
</dbReference>
<sequence>MILLIDNYDSFTYNLYQYILMAGKEITICRNNEMTLDEIREMNPESIILSPGPGNPNEAGICLEVVREFHQSIPILGICLGHQVIAQAFGGVVEKAKQPVHGKTSIITHDGKGVFSGISTSFLVTRYHSLIVNESSLPDCMEVTAKTIDDVVMGLRHTKYQIEGLQFHPESILTEHGHTLISNFINKQ</sequence>
<dbReference type="PANTHER" id="PTHR43418">
    <property type="entry name" value="MULTIFUNCTIONAL TRYPTOPHAN BIOSYNTHESIS PROTEIN-RELATED"/>
    <property type="match status" value="1"/>
</dbReference>
<name>A0A0K9GUM2_9BACI</name>
<dbReference type="STRING" id="1679170.AC625_13275"/>
<dbReference type="RefSeq" id="WP_049681703.1">
    <property type="nucleotide sequence ID" value="NZ_LFZW01000001.1"/>
</dbReference>
<dbReference type="InterPro" id="IPR029062">
    <property type="entry name" value="Class_I_gatase-like"/>
</dbReference>
<dbReference type="NCBIfam" id="TIGR00566">
    <property type="entry name" value="trpG_papA"/>
    <property type="match status" value="1"/>
</dbReference>
<dbReference type="Proteomes" id="UP000037146">
    <property type="component" value="Unassembled WGS sequence"/>
</dbReference>
<keyword evidence="1" id="KW-0315">Glutamine amidotransferase</keyword>
<dbReference type="CDD" id="cd01743">
    <property type="entry name" value="GATase1_Anthranilate_Synthase"/>
    <property type="match status" value="1"/>
</dbReference>
<keyword evidence="4" id="KW-1185">Reference proteome</keyword>
<dbReference type="InterPro" id="IPR006221">
    <property type="entry name" value="TrpG/PapA_dom"/>
</dbReference>
<evidence type="ECO:0000313" key="3">
    <source>
        <dbReference type="EMBL" id="KMY50350.1"/>
    </source>
</evidence>
<dbReference type="GO" id="GO:0000162">
    <property type="term" value="P:L-tryptophan biosynthetic process"/>
    <property type="evidence" value="ECO:0007669"/>
    <property type="project" value="TreeGrafter"/>
</dbReference>
<dbReference type="InterPro" id="IPR017926">
    <property type="entry name" value="GATASE"/>
</dbReference>
<dbReference type="FunFam" id="3.40.50.880:FF:000003">
    <property type="entry name" value="Anthranilate synthase component II"/>
    <property type="match status" value="1"/>
</dbReference>
<dbReference type="Gene3D" id="3.40.50.880">
    <property type="match status" value="1"/>
</dbReference>
<evidence type="ECO:0000313" key="4">
    <source>
        <dbReference type="Proteomes" id="UP000037146"/>
    </source>
</evidence>
<dbReference type="EMBL" id="LFZW01000001">
    <property type="protein sequence ID" value="KMY50350.1"/>
    <property type="molecule type" value="Genomic_DNA"/>
</dbReference>
<proteinExistence type="predicted"/>
<dbReference type="SUPFAM" id="SSF52317">
    <property type="entry name" value="Class I glutamine amidotransferase-like"/>
    <property type="match status" value="1"/>
</dbReference>
<dbReference type="PATRIC" id="fig|1679170.3.peg.3025"/>